<protein>
    <recommendedName>
        <fullName evidence="3">Transposase DDE domain</fullName>
    </recommendedName>
</protein>
<name>A0A0K6IV57_9GAMM</name>
<keyword evidence="2" id="KW-1185">Reference proteome</keyword>
<dbReference type="PANTHER" id="PTHR35604">
    <property type="entry name" value="TRANSPOSASE INSH FOR INSERTION SEQUENCE ELEMENT IS5A-RELATED"/>
    <property type="match status" value="1"/>
</dbReference>
<dbReference type="AlphaFoldDB" id="A0A0K6IV57"/>
<evidence type="ECO:0000313" key="1">
    <source>
        <dbReference type="EMBL" id="CUB06990.1"/>
    </source>
</evidence>
<dbReference type="Proteomes" id="UP000182769">
    <property type="component" value="Unassembled WGS sequence"/>
</dbReference>
<reference evidence="2" key="1">
    <citation type="submission" date="2015-08" db="EMBL/GenBank/DDBJ databases">
        <authorList>
            <person name="Varghese N."/>
        </authorList>
    </citation>
    <scope>NUCLEOTIDE SEQUENCE [LARGE SCALE GENOMIC DNA]</scope>
    <source>
        <strain evidence="2">JCM 18476</strain>
    </source>
</reference>
<dbReference type="PANTHER" id="PTHR35604:SF2">
    <property type="entry name" value="TRANSPOSASE INSH FOR INSERTION SEQUENCE ELEMENT IS5A-RELATED"/>
    <property type="match status" value="1"/>
</dbReference>
<organism evidence="1 2">
    <name type="scientific">Marinomonas fungiae</name>
    <dbReference type="NCBI Taxonomy" id="1137284"/>
    <lineage>
        <taxon>Bacteria</taxon>
        <taxon>Pseudomonadati</taxon>
        <taxon>Pseudomonadota</taxon>
        <taxon>Gammaproteobacteria</taxon>
        <taxon>Oceanospirillales</taxon>
        <taxon>Oceanospirillaceae</taxon>
        <taxon>Marinomonas</taxon>
    </lineage>
</organism>
<evidence type="ECO:0008006" key="3">
    <source>
        <dbReference type="Google" id="ProtNLM"/>
    </source>
</evidence>
<evidence type="ECO:0000313" key="2">
    <source>
        <dbReference type="Proteomes" id="UP000182769"/>
    </source>
</evidence>
<dbReference type="EMBL" id="CYHG01000028">
    <property type="protein sequence ID" value="CUB06990.1"/>
    <property type="molecule type" value="Genomic_DNA"/>
</dbReference>
<proteinExistence type="predicted"/>
<accession>A0A0K6IV57</accession>
<feature type="non-terminal residue" evidence="1">
    <location>
        <position position="1"/>
    </location>
</feature>
<sequence length="66" mass="7690">KQMIRTEYLKASIRAKVEHPFRILKCQFGFRKAIYRGLPKNDNKLAVLFALGNLLRVDQMIRSARG</sequence>
<gene>
    <name evidence="1" type="ORF">Ga0061065_12813</name>
</gene>